<dbReference type="OrthoDB" id="1109828at2"/>
<evidence type="ECO:0000313" key="2">
    <source>
        <dbReference type="Proteomes" id="UP000283387"/>
    </source>
</evidence>
<dbReference type="PROSITE" id="PS51257">
    <property type="entry name" value="PROKAR_LIPOPROTEIN"/>
    <property type="match status" value="1"/>
</dbReference>
<organism evidence="1 2">
    <name type="scientific">Mangrovibacterium diazotrophicum</name>
    <dbReference type="NCBI Taxonomy" id="1261403"/>
    <lineage>
        <taxon>Bacteria</taxon>
        <taxon>Pseudomonadati</taxon>
        <taxon>Bacteroidota</taxon>
        <taxon>Bacteroidia</taxon>
        <taxon>Marinilabiliales</taxon>
        <taxon>Prolixibacteraceae</taxon>
        <taxon>Mangrovibacterium</taxon>
    </lineage>
</organism>
<sequence>MKRILYFLPILFVFATTSCTDKFEEFNTDTKNPSVVPGESLFTNAQKELSDYVNNTSVNINIFKLISQYWTETTYIDEANYDLVTRNIAQNIFNRGYLIVLNDLKEAATLIEATEVNSSETAVKNNKLQIIEIMNVYVFAHLVDVFGAVPYTEALNIADVYPSYDAGSDIYADLFTRLDAAIAGLDASADSYDNADLYYGGDVASWVKFANTLKIRMAITTADANDSYSKSAIEAAVDGAFESNDDDCLLQYLSSSPNYNQLYADLVASGRHDFVPANTIVDVMNDLDDPRRSVYFTETDTSTVTGVEKLAYVGGEYGYSNSYSQYSHIGDMIQEPTFPGIMLTYSELCFYLAEAAERGYDVDGTAAEWYGKGIEASFDFWGVSGAEAYIAKTDVAYATASGTWKEKIGVQSWLANYTRGATAYNTWRRLDYPIFNLPEDAESYSDIPVRFTFPVNEQTLNAENYAAASTMIGGDVISTKIFWDKN</sequence>
<dbReference type="Proteomes" id="UP000283387">
    <property type="component" value="Unassembled WGS sequence"/>
</dbReference>
<protein>
    <submittedName>
        <fullName evidence="1">SusD-like starch-binding protein associating with outer membrane</fullName>
    </submittedName>
</protein>
<dbReference type="InterPro" id="IPR041662">
    <property type="entry name" value="SusD-like_2"/>
</dbReference>
<proteinExistence type="predicted"/>
<name>A0A419WBC9_9BACT</name>
<keyword evidence="2" id="KW-1185">Reference proteome</keyword>
<gene>
    <name evidence="1" type="ORF">BC643_3167</name>
</gene>
<dbReference type="InterPro" id="IPR011990">
    <property type="entry name" value="TPR-like_helical_dom_sf"/>
</dbReference>
<comment type="caution">
    <text evidence="1">The sequence shown here is derived from an EMBL/GenBank/DDBJ whole genome shotgun (WGS) entry which is preliminary data.</text>
</comment>
<reference evidence="1 2" key="1">
    <citation type="submission" date="2018-09" db="EMBL/GenBank/DDBJ databases">
        <title>Genomic Encyclopedia of Archaeal and Bacterial Type Strains, Phase II (KMG-II): from individual species to whole genera.</title>
        <authorList>
            <person name="Goeker M."/>
        </authorList>
    </citation>
    <scope>NUCLEOTIDE SEQUENCE [LARGE SCALE GENOMIC DNA]</scope>
    <source>
        <strain evidence="1 2">DSM 27148</strain>
    </source>
</reference>
<dbReference type="RefSeq" id="WP_120273966.1">
    <property type="nucleotide sequence ID" value="NZ_RAPN01000001.1"/>
</dbReference>
<dbReference type="EMBL" id="RAPN01000001">
    <property type="protein sequence ID" value="RKD92790.1"/>
    <property type="molecule type" value="Genomic_DNA"/>
</dbReference>
<dbReference type="SUPFAM" id="SSF48452">
    <property type="entry name" value="TPR-like"/>
    <property type="match status" value="1"/>
</dbReference>
<dbReference type="Pfam" id="PF12771">
    <property type="entry name" value="SusD-like_2"/>
    <property type="match status" value="1"/>
</dbReference>
<accession>A0A419WBC9</accession>
<dbReference type="Gene3D" id="1.25.40.390">
    <property type="match status" value="1"/>
</dbReference>
<evidence type="ECO:0000313" key="1">
    <source>
        <dbReference type="EMBL" id="RKD92790.1"/>
    </source>
</evidence>
<dbReference type="AlphaFoldDB" id="A0A419WBC9"/>